<protein>
    <submittedName>
        <fullName evidence="1">Uncharacterized protein</fullName>
    </submittedName>
</protein>
<accession>X1JNV3</accession>
<name>X1JNV3_9ZZZZ</name>
<feature type="non-terminal residue" evidence="1">
    <location>
        <position position="40"/>
    </location>
</feature>
<reference evidence="1" key="1">
    <citation type="journal article" date="2014" name="Front. Microbiol.">
        <title>High frequency of phylogenetically diverse reductive dehalogenase-homologous genes in deep subseafloor sedimentary metagenomes.</title>
        <authorList>
            <person name="Kawai M."/>
            <person name="Futagami T."/>
            <person name="Toyoda A."/>
            <person name="Takaki Y."/>
            <person name="Nishi S."/>
            <person name="Hori S."/>
            <person name="Arai W."/>
            <person name="Tsubouchi T."/>
            <person name="Morono Y."/>
            <person name="Uchiyama I."/>
            <person name="Ito T."/>
            <person name="Fujiyama A."/>
            <person name="Inagaki F."/>
            <person name="Takami H."/>
        </authorList>
    </citation>
    <scope>NUCLEOTIDE SEQUENCE</scope>
    <source>
        <strain evidence="1">Expedition CK06-06</strain>
    </source>
</reference>
<gene>
    <name evidence="1" type="ORF">S03H2_68396</name>
</gene>
<dbReference type="AlphaFoldDB" id="X1JNV3"/>
<organism evidence="1">
    <name type="scientific">marine sediment metagenome</name>
    <dbReference type="NCBI Taxonomy" id="412755"/>
    <lineage>
        <taxon>unclassified sequences</taxon>
        <taxon>metagenomes</taxon>
        <taxon>ecological metagenomes</taxon>
    </lineage>
</organism>
<proteinExistence type="predicted"/>
<dbReference type="EMBL" id="BARU01044960">
    <property type="protein sequence ID" value="GAH83125.1"/>
    <property type="molecule type" value="Genomic_DNA"/>
</dbReference>
<comment type="caution">
    <text evidence="1">The sequence shown here is derived from an EMBL/GenBank/DDBJ whole genome shotgun (WGS) entry which is preliminary data.</text>
</comment>
<evidence type="ECO:0000313" key="1">
    <source>
        <dbReference type="EMBL" id="GAH83125.1"/>
    </source>
</evidence>
<sequence length="40" mass="5135">MRYTIKLTQHLHLNLHLWIREMTRGKKYPELKIRLYLKLW</sequence>